<dbReference type="AlphaFoldDB" id="A0A2Z4J540"/>
<dbReference type="SUPFAM" id="SSF56176">
    <property type="entry name" value="FAD-binding/transporter-associated domain-like"/>
    <property type="match status" value="1"/>
</dbReference>
<evidence type="ECO:0000256" key="4">
    <source>
        <dbReference type="ARBA" id="ARBA00022827"/>
    </source>
</evidence>
<dbReference type="InterPro" id="IPR050416">
    <property type="entry name" value="FAD-linked_Oxidoreductase"/>
</dbReference>
<dbReference type="Gene3D" id="3.30.43.10">
    <property type="entry name" value="Uridine Diphospho-n-acetylenolpyruvylglucosamine Reductase, domain 2"/>
    <property type="match status" value="1"/>
</dbReference>
<reference evidence="7 8" key="1">
    <citation type="journal article" date="2019" name="Int. J. Syst. Evol. Microbiol.">
        <title>Streptomyces cadmiisoli sp. nov., a novel actinomycete isolated from cadmium-contaminated soil.</title>
        <authorList>
            <person name="Li K."/>
            <person name="Tang X."/>
            <person name="Zhao J."/>
            <person name="Guo Y."/>
            <person name="Tang Y."/>
            <person name="Gao J."/>
        </authorList>
    </citation>
    <scope>NUCLEOTIDE SEQUENCE [LARGE SCALE GENOMIC DNA]</scope>
    <source>
        <strain evidence="7 8">ZFG47</strain>
    </source>
</reference>
<evidence type="ECO:0000256" key="2">
    <source>
        <dbReference type="ARBA" id="ARBA00005466"/>
    </source>
</evidence>
<gene>
    <name evidence="7" type="ORF">DN051_29705</name>
</gene>
<evidence type="ECO:0000313" key="7">
    <source>
        <dbReference type="EMBL" id="AWW40332.1"/>
    </source>
</evidence>
<dbReference type="InterPro" id="IPR012951">
    <property type="entry name" value="BBE"/>
</dbReference>
<keyword evidence="5" id="KW-0560">Oxidoreductase</keyword>
<evidence type="ECO:0000256" key="1">
    <source>
        <dbReference type="ARBA" id="ARBA00001974"/>
    </source>
</evidence>
<dbReference type="Proteomes" id="UP000249616">
    <property type="component" value="Chromosome"/>
</dbReference>
<dbReference type="Gene3D" id="3.30.465.10">
    <property type="match status" value="1"/>
</dbReference>
<dbReference type="GO" id="GO:0071949">
    <property type="term" value="F:FAD binding"/>
    <property type="evidence" value="ECO:0007669"/>
    <property type="project" value="InterPro"/>
</dbReference>
<dbReference type="RefSeq" id="WP_053758140.1">
    <property type="nucleotide sequence ID" value="NZ_CBDRHE010000028.1"/>
</dbReference>
<dbReference type="Pfam" id="PF08031">
    <property type="entry name" value="BBE"/>
    <property type="match status" value="1"/>
</dbReference>
<keyword evidence="8" id="KW-1185">Reference proteome</keyword>
<comment type="cofactor">
    <cofactor evidence="1">
        <name>FAD</name>
        <dbReference type="ChEBI" id="CHEBI:57692"/>
    </cofactor>
</comment>
<dbReference type="InterPro" id="IPR006094">
    <property type="entry name" value="Oxid_FAD_bind_N"/>
</dbReference>
<dbReference type="PANTHER" id="PTHR42973:SF39">
    <property type="entry name" value="FAD-BINDING PCMH-TYPE DOMAIN-CONTAINING PROTEIN"/>
    <property type="match status" value="1"/>
</dbReference>
<dbReference type="InterPro" id="IPR016166">
    <property type="entry name" value="FAD-bd_PCMH"/>
</dbReference>
<dbReference type="Gene3D" id="3.40.462.20">
    <property type="match status" value="1"/>
</dbReference>
<accession>A0A2Z4J540</accession>
<dbReference type="InterPro" id="IPR016169">
    <property type="entry name" value="FAD-bd_PCMH_sub2"/>
</dbReference>
<dbReference type="GO" id="GO:0016491">
    <property type="term" value="F:oxidoreductase activity"/>
    <property type="evidence" value="ECO:0007669"/>
    <property type="project" value="UniProtKB-KW"/>
</dbReference>
<sequence length="468" mass="49535">MTPFSKARTALAALREDLSGDVFAPWDPGYDGARSVFNALIDRRPAVIARCAHEADVVRAVRFGRDLDLNIAVRGGGHSLAGMGVNDAGLVVDLRPMHGVTVDPAAEAARIGGGATTGHLDRATGPYGLATTGARVSTTGVAGCVLGGGSGWLERCCGPAADNLLGVELVTADGERTHANPDENPDLFRALHGAGGNFGVATALTLRLYEVPRFSVALVVCPPRFGAELTRAFRDVVESGPLRASGAVRWFTGRPAAFVPEPAAASPPGSPGGRLWCGALLAYAGDVRELRGLAEPLLALPHEVGTVTALPYAGLQRMFDVPPGLRCHWSAEYLTGAPDRFVDVFCARARSMPPRTGTEHLLFPVGAAVADGPAGLPLPYRGARWAVHPFAVWRDPAHDERCVRWVRDARADAEPWSTGAAPLNLVGDEGPQRVRAGLGAGSMRRLGELKRRHDPDNVFRFNHNIKPL</sequence>
<keyword evidence="3" id="KW-0285">Flavoprotein</keyword>
<dbReference type="EMBL" id="CP030073">
    <property type="protein sequence ID" value="AWW40332.1"/>
    <property type="molecule type" value="Genomic_DNA"/>
</dbReference>
<evidence type="ECO:0000256" key="3">
    <source>
        <dbReference type="ARBA" id="ARBA00022630"/>
    </source>
</evidence>
<protein>
    <submittedName>
        <fullName evidence="7">FAD-binding oxidoreductase</fullName>
    </submittedName>
</protein>
<dbReference type="PROSITE" id="PS51387">
    <property type="entry name" value="FAD_PCMH"/>
    <property type="match status" value="1"/>
</dbReference>
<proteinExistence type="inferred from homology"/>
<dbReference type="InterPro" id="IPR036318">
    <property type="entry name" value="FAD-bd_PCMH-like_sf"/>
</dbReference>
<keyword evidence="4" id="KW-0274">FAD</keyword>
<evidence type="ECO:0000259" key="6">
    <source>
        <dbReference type="PROSITE" id="PS51387"/>
    </source>
</evidence>
<dbReference type="InterPro" id="IPR016167">
    <property type="entry name" value="FAD-bd_PCMH_sub1"/>
</dbReference>
<dbReference type="PANTHER" id="PTHR42973">
    <property type="entry name" value="BINDING OXIDOREDUCTASE, PUTATIVE (AFU_ORTHOLOGUE AFUA_1G17690)-RELATED"/>
    <property type="match status" value="1"/>
</dbReference>
<feature type="domain" description="FAD-binding PCMH-type" evidence="6">
    <location>
        <begin position="40"/>
        <end position="211"/>
    </location>
</feature>
<organism evidence="7 8">
    <name type="scientific">Streptomyces cadmiisoli</name>
    <dbReference type="NCBI Taxonomy" id="2184053"/>
    <lineage>
        <taxon>Bacteria</taxon>
        <taxon>Bacillati</taxon>
        <taxon>Actinomycetota</taxon>
        <taxon>Actinomycetes</taxon>
        <taxon>Kitasatosporales</taxon>
        <taxon>Streptomycetaceae</taxon>
        <taxon>Streptomyces</taxon>
        <taxon>Streptomyces aurantiacus group</taxon>
    </lineage>
</organism>
<name>A0A2Z4J540_9ACTN</name>
<evidence type="ECO:0000313" key="8">
    <source>
        <dbReference type="Proteomes" id="UP000249616"/>
    </source>
</evidence>
<dbReference type="KEGG" id="scad:DN051_29705"/>
<dbReference type="Pfam" id="PF01565">
    <property type="entry name" value="FAD_binding_4"/>
    <property type="match status" value="1"/>
</dbReference>
<dbReference type="InterPro" id="IPR006093">
    <property type="entry name" value="Oxy_OxRdtase_FAD_BS"/>
</dbReference>
<comment type="similarity">
    <text evidence="2">Belongs to the oxygen-dependent FAD-linked oxidoreductase family.</text>
</comment>
<dbReference type="PROSITE" id="PS00862">
    <property type="entry name" value="OX2_COVAL_FAD"/>
    <property type="match status" value="1"/>
</dbReference>
<evidence type="ECO:0000256" key="5">
    <source>
        <dbReference type="ARBA" id="ARBA00023002"/>
    </source>
</evidence>